<dbReference type="InterPro" id="IPR027383">
    <property type="entry name" value="Znf_put"/>
</dbReference>
<feature type="compositionally biased region" description="Acidic residues" evidence="1">
    <location>
        <begin position="242"/>
        <end position="253"/>
    </location>
</feature>
<dbReference type="RefSeq" id="WP_066961692.1">
    <property type="nucleotide sequence ID" value="NZ_CP023449.1"/>
</dbReference>
<protein>
    <submittedName>
        <fullName evidence="3">Anti-sigma factor</fullName>
    </submittedName>
</protein>
<dbReference type="AlphaFoldDB" id="A0A2A4G0C6"/>
<gene>
    <name evidence="3" type="ORF">COO09_03110</name>
</gene>
<evidence type="ECO:0000313" key="3">
    <source>
        <dbReference type="EMBL" id="PCE43926.1"/>
    </source>
</evidence>
<accession>A0A2A4G0C6</accession>
<organism evidence="3 4">
    <name type="scientific">Rhizorhabdus dicambivorans</name>
    <dbReference type="NCBI Taxonomy" id="1850238"/>
    <lineage>
        <taxon>Bacteria</taxon>
        <taxon>Pseudomonadati</taxon>
        <taxon>Pseudomonadota</taxon>
        <taxon>Alphaproteobacteria</taxon>
        <taxon>Sphingomonadales</taxon>
        <taxon>Sphingomonadaceae</taxon>
        <taxon>Rhizorhabdus</taxon>
    </lineage>
</organism>
<proteinExistence type="predicted"/>
<name>A0A2A4G0C6_9SPHN</name>
<feature type="region of interest" description="Disordered" evidence="1">
    <location>
        <begin position="231"/>
        <end position="253"/>
    </location>
</feature>
<comment type="caution">
    <text evidence="3">The sequence shown here is derived from an EMBL/GenBank/DDBJ whole genome shotgun (WGS) entry which is preliminary data.</text>
</comment>
<sequence length="253" mass="27826">MHPEPVTEAEIQAYLDGELDLRRRFAVEDHLAHDAEAARRFMGDLRLRTSLRLLAEGMDEPPAAMREAAARLAGRLGEGQGRRLRHLFSTRIVQGLAAAALLAIVLMPARDVMAKPPEYIGDAVEAYHTGLLREAMASQVETPRFDAGEVQRQTQIRLPRLPARWTVTDAQIFPSQSGPALQLMVRTPEDQKLSIFAIRADSDAPEEPAAVRHDGASVAYWREGDMSYAVTGGQEPEQIDNAAEDLAEEPGEG</sequence>
<feature type="domain" description="Putative zinc-finger" evidence="2">
    <location>
        <begin position="9"/>
        <end position="33"/>
    </location>
</feature>
<dbReference type="Proteomes" id="UP000218934">
    <property type="component" value="Unassembled WGS sequence"/>
</dbReference>
<dbReference type="KEGG" id="rdi:CMV14_21040"/>
<evidence type="ECO:0000313" key="4">
    <source>
        <dbReference type="Proteomes" id="UP000218934"/>
    </source>
</evidence>
<dbReference type="EMBL" id="NWUF01000002">
    <property type="protein sequence ID" value="PCE43926.1"/>
    <property type="molecule type" value="Genomic_DNA"/>
</dbReference>
<evidence type="ECO:0000259" key="2">
    <source>
        <dbReference type="Pfam" id="PF13490"/>
    </source>
</evidence>
<keyword evidence="4" id="KW-1185">Reference proteome</keyword>
<reference evidence="3 4" key="1">
    <citation type="submission" date="2017-09" db="EMBL/GenBank/DDBJ databases">
        <title>The Catabolism of 3,6-Dichlorosalicylic acid is Initiated by the Cytochrome P450 Monooxygenase DsmABC in Rhizorhabdus dicambivorans Ndbn-20.</title>
        <authorList>
            <person name="Na L."/>
        </authorList>
    </citation>
    <scope>NUCLEOTIDE SEQUENCE [LARGE SCALE GENOMIC DNA]</scope>
    <source>
        <strain evidence="3 4">Ndbn-20m</strain>
    </source>
</reference>
<dbReference type="OrthoDB" id="9152892at2"/>
<evidence type="ECO:0000256" key="1">
    <source>
        <dbReference type="SAM" id="MobiDB-lite"/>
    </source>
</evidence>
<dbReference type="Pfam" id="PF13490">
    <property type="entry name" value="zf-HC2"/>
    <property type="match status" value="1"/>
</dbReference>